<dbReference type="GO" id="GO:0005886">
    <property type="term" value="C:plasma membrane"/>
    <property type="evidence" value="ECO:0007669"/>
    <property type="project" value="TreeGrafter"/>
</dbReference>
<keyword evidence="9" id="KW-1185">Reference proteome</keyword>
<reference evidence="8 9" key="1">
    <citation type="submission" date="2019-03" db="EMBL/GenBank/DDBJ databases">
        <title>Genomic Encyclopedia of Archaeal and Bacterial Type Strains, Phase II (KMG-II): from individual species to whole genera.</title>
        <authorList>
            <person name="Goeker M."/>
        </authorList>
    </citation>
    <scope>NUCLEOTIDE SEQUENCE [LARGE SCALE GENOMIC DNA]</scope>
    <source>
        <strain evidence="8 9">RL-C</strain>
    </source>
</reference>
<dbReference type="PROSITE" id="PS01005">
    <property type="entry name" value="FORMATE_NITRITE_TP_1"/>
    <property type="match status" value="1"/>
</dbReference>
<evidence type="ECO:0000256" key="1">
    <source>
        <dbReference type="ARBA" id="ARBA00004141"/>
    </source>
</evidence>
<evidence type="ECO:0000313" key="8">
    <source>
        <dbReference type="EMBL" id="TCN72177.1"/>
    </source>
</evidence>
<sequence length="262" mass="28052">MNFNSPKQIVEVVGLSAQARTKNSTSTTLVLAFLGGAYIALGGLLAIVIGGGVPGISAENPGISKFLMGATFPVGLMLVAIAGGELFTGNTAYFIPPVASGRLKLAQMLRNWGLVYLGNFFGALFVAYFVGYLTGALTAEPWKEFTINIANVKTTAPFYKVFFKGMACNWFVAIAMWLAYASNHISGKILGIWFPIMAFVAMGFEHCIANMFFIPSAMLLGAPITWGDFIVNNLIPATLGNIVGGSILVGLLYWYAYGEKKI</sequence>
<feature type="transmembrane region" description="Helical" evidence="7">
    <location>
        <begin position="192"/>
        <end position="214"/>
    </location>
</feature>
<keyword evidence="5 7" id="KW-0472">Membrane</keyword>
<dbReference type="NCBIfam" id="TIGR00790">
    <property type="entry name" value="fnt"/>
    <property type="match status" value="1"/>
</dbReference>
<comment type="similarity">
    <text evidence="6">Belongs to the FNT transporter (TC 1.A.16) family.</text>
</comment>
<evidence type="ECO:0000313" key="9">
    <source>
        <dbReference type="Proteomes" id="UP000294830"/>
    </source>
</evidence>
<keyword evidence="3 7" id="KW-0812">Transmembrane</keyword>
<evidence type="ECO:0000256" key="4">
    <source>
        <dbReference type="ARBA" id="ARBA00022989"/>
    </source>
</evidence>
<feature type="transmembrane region" description="Helical" evidence="7">
    <location>
        <begin position="114"/>
        <end position="133"/>
    </location>
</feature>
<feature type="transmembrane region" description="Helical" evidence="7">
    <location>
        <begin position="70"/>
        <end position="93"/>
    </location>
</feature>
<feature type="transmembrane region" description="Helical" evidence="7">
    <location>
        <begin position="29"/>
        <end position="50"/>
    </location>
</feature>
<protein>
    <submittedName>
        <fullName evidence="8">Formate/nitrite transporter</fullName>
    </submittedName>
</protein>
<dbReference type="PANTHER" id="PTHR30520">
    <property type="entry name" value="FORMATE TRANSPORTER-RELATED"/>
    <property type="match status" value="1"/>
</dbReference>
<dbReference type="Pfam" id="PF01226">
    <property type="entry name" value="Form_Nir_trans"/>
    <property type="match status" value="1"/>
</dbReference>
<dbReference type="InterPro" id="IPR024002">
    <property type="entry name" value="For/NO2_transpt_CS"/>
</dbReference>
<dbReference type="OrthoDB" id="9786493at2"/>
<keyword evidence="2" id="KW-0813">Transport</keyword>
<dbReference type="EMBL" id="SLWB01000002">
    <property type="protein sequence ID" value="TCN72177.1"/>
    <property type="molecule type" value="Genomic_DNA"/>
</dbReference>
<dbReference type="Proteomes" id="UP000294830">
    <property type="component" value="Unassembled WGS sequence"/>
</dbReference>
<comment type="subcellular location">
    <subcellularLocation>
        <location evidence="1">Membrane</location>
        <topology evidence="1">Multi-pass membrane protein</topology>
    </subcellularLocation>
</comment>
<dbReference type="GO" id="GO:0015499">
    <property type="term" value="F:formate transmembrane transporter activity"/>
    <property type="evidence" value="ECO:0007669"/>
    <property type="project" value="TreeGrafter"/>
</dbReference>
<accession>A0A4R2EUC4</accession>
<feature type="transmembrane region" description="Helical" evidence="7">
    <location>
        <begin position="234"/>
        <end position="256"/>
    </location>
</feature>
<organism evidence="8 9">
    <name type="scientific">Acetobacteroides hydrogenigenes</name>
    <dbReference type="NCBI Taxonomy" id="979970"/>
    <lineage>
        <taxon>Bacteria</taxon>
        <taxon>Pseudomonadati</taxon>
        <taxon>Bacteroidota</taxon>
        <taxon>Bacteroidia</taxon>
        <taxon>Bacteroidales</taxon>
        <taxon>Rikenellaceae</taxon>
        <taxon>Acetobacteroides</taxon>
    </lineage>
</organism>
<evidence type="ECO:0000256" key="3">
    <source>
        <dbReference type="ARBA" id="ARBA00022692"/>
    </source>
</evidence>
<dbReference type="AlphaFoldDB" id="A0A4R2EUC4"/>
<keyword evidence="4 7" id="KW-1133">Transmembrane helix</keyword>
<dbReference type="Gene3D" id="1.20.1080.10">
    <property type="entry name" value="Glycerol uptake facilitator protein"/>
    <property type="match status" value="1"/>
</dbReference>
<feature type="transmembrane region" description="Helical" evidence="7">
    <location>
        <begin position="161"/>
        <end position="180"/>
    </location>
</feature>
<gene>
    <name evidence="8" type="ORF">CLV25_102140</name>
</gene>
<name>A0A4R2EUC4_9BACT</name>
<dbReference type="RefSeq" id="WP_131838241.1">
    <property type="nucleotide sequence ID" value="NZ_SLWB01000002.1"/>
</dbReference>
<comment type="caution">
    <text evidence="8">The sequence shown here is derived from an EMBL/GenBank/DDBJ whole genome shotgun (WGS) entry which is preliminary data.</text>
</comment>
<evidence type="ECO:0000256" key="2">
    <source>
        <dbReference type="ARBA" id="ARBA00022448"/>
    </source>
</evidence>
<evidence type="ECO:0000256" key="5">
    <source>
        <dbReference type="ARBA" id="ARBA00023136"/>
    </source>
</evidence>
<evidence type="ECO:0000256" key="7">
    <source>
        <dbReference type="SAM" id="Phobius"/>
    </source>
</evidence>
<evidence type="ECO:0000256" key="6">
    <source>
        <dbReference type="ARBA" id="ARBA00049660"/>
    </source>
</evidence>
<dbReference type="InterPro" id="IPR023271">
    <property type="entry name" value="Aquaporin-like"/>
</dbReference>
<dbReference type="InterPro" id="IPR000292">
    <property type="entry name" value="For/NO2_transpt"/>
</dbReference>
<proteinExistence type="inferred from homology"/>
<dbReference type="PANTHER" id="PTHR30520:SF6">
    <property type="entry name" value="FORMATE_NITRATE FAMILY TRANSPORTER (EUROFUNG)"/>
    <property type="match status" value="1"/>
</dbReference>
<dbReference type="FunFam" id="1.20.1080.10:FF:000011">
    <property type="entry name" value="Formate family transporter"/>
    <property type="match status" value="1"/>
</dbReference>